<proteinExistence type="predicted"/>
<dbReference type="EMBL" id="LNYJ01000011">
    <property type="protein sequence ID" value="KTD17604.1"/>
    <property type="molecule type" value="Genomic_DNA"/>
</dbReference>
<keyword evidence="1" id="KW-0472">Membrane</keyword>
<protein>
    <submittedName>
        <fullName evidence="2">Integral membrane protein (PIN domain superfamily)</fullName>
    </submittedName>
</protein>
<dbReference type="OrthoDB" id="572589at2"/>
<keyword evidence="3" id="KW-1185">Reference proteome</keyword>
<feature type="transmembrane region" description="Helical" evidence="1">
    <location>
        <begin position="65"/>
        <end position="85"/>
    </location>
</feature>
<accession>A0A0W0VBT7</accession>
<reference evidence="2 3" key="1">
    <citation type="submission" date="2015-11" db="EMBL/GenBank/DDBJ databases">
        <title>Genomic analysis of 38 Legionella species identifies large and diverse effector repertoires.</title>
        <authorList>
            <person name="Burstein D."/>
            <person name="Amaro F."/>
            <person name="Zusman T."/>
            <person name="Lifshitz Z."/>
            <person name="Cohen O."/>
            <person name="Gilbert J.A."/>
            <person name="Pupko T."/>
            <person name="Shuman H.A."/>
            <person name="Segal G."/>
        </authorList>
    </citation>
    <scope>NUCLEOTIDE SEQUENCE [LARGE SCALE GENOMIC DNA]</scope>
    <source>
        <strain evidence="2 3">BL-540</strain>
    </source>
</reference>
<name>A0A0W0VBT7_9GAMM</name>
<feature type="transmembrane region" description="Helical" evidence="1">
    <location>
        <begin position="105"/>
        <end position="123"/>
    </location>
</feature>
<comment type="caution">
    <text evidence="2">The sequence shown here is derived from an EMBL/GenBank/DDBJ whole genome shotgun (WGS) entry which is preliminary data.</text>
</comment>
<keyword evidence="1" id="KW-1133">Transmembrane helix</keyword>
<dbReference type="AlphaFoldDB" id="A0A0W0VBT7"/>
<evidence type="ECO:0000313" key="2">
    <source>
        <dbReference type="EMBL" id="KTD17604.1"/>
    </source>
</evidence>
<evidence type="ECO:0000256" key="1">
    <source>
        <dbReference type="SAM" id="Phobius"/>
    </source>
</evidence>
<dbReference type="STRING" id="456.Ljor_1910"/>
<keyword evidence="1" id="KW-0812">Transmembrane</keyword>
<dbReference type="Proteomes" id="UP000055035">
    <property type="component" value="Unassembled WGS sequence"/>
</dbReference>
<dbReference type="RefSeq" id="WP_058471345.1">
    <property type="nucleotide sequence ID" value="NZ_CAAAIC010000011.1"/>
</dbReference>
<feature type="transmembrane region" description="Helical" evidence="1">
    <location>
        <begin position="6"/>
        <end position="25"/>
    </location>
</feature>
<gene>
    <name evidence="2" type="ORF">Ljor_1910</name>
</gene>
<feature type="transmembrane region" description="Helical" evidence="1">
    <location>
        <begin position="37"/>
        <end position="59"/>
    </location>
</feature>
<sequence length="128" mass="14838">MELTLFLGKVIGWYFVIVALWIVIRQELANAIISETIAHRALLFFMAIITLILGLMIVISHNVWVMGWPVIITIVGWLMLIGGLLRLFFPEIGVRIAQAWLRKPVYFWIAAAIYLIIGLYLLYRAYFR</sequence>
<dbReference type="PATRIC" id="fig|456.5.peg.2036"/>
<evidence type="ECO:0000313" key="3">
    <source>
        <dbReference type="Proteomes" id="UP000055035"/>
    </source>
</evidence>
<organism evidence="2 3">
    <name type="scientific">Legionella jordanis</name>
    <dbReference type="NCBI Taxonomy" id="456"/>
    <lineage>
        <taxon>Bacteria</taxon>
        <taxon>Pseudomonadati</taxon>
        <taxon>Pseudomonadota</taxon>
        <taxon>Gammaproteobacteria</taxon>
        <taxon>Legionellales</taxon>
        <taxon>Legionellaceae</taxon>
        <taxon>Legionella</taxon>
    </lineage>
</organism>